<dbReference type="AlphaFoldDB" id="G2J9T2"/>
<dbReference type="OrthoDB" id="14196at2"/>
<sequence length="332" mass="36855">MKNIYPISFPFLRSAVAGIAAGLMSVAAYAQKPVADASGTVDRIVAVVNHEAITQRALDAFAAQIARRLQQQGATAPDAEALRAQALEQMVLKQVMLHKAREEKISVSEAERAAALDRLVQESGLPREEYRAKLERQGIFWSTMKREMEDELLLAKLRVKEIESQIVVPDAEVRDYLDRAVLPDIEHTHARHILLRADDSALAASARQQLLEVKKKVEAGADFARFARQLSIDGTAAQGGDLGWLEPGQTVPEFERAMASLKAGEISAPVRSPYGVHLIQVLERRRAAPSAQQRQNIARQAIGMRKAAQAHDRWLRALRDQAYVRYMVPVSF</sequence>
<dbReference type="Gene3D" id="3.10.50.40">
    <property type="match status" value="1"/>
</dbReference>
<keyword evidence="5 6" id="KW-0413">Isomerase</keyword>
<dbReference type="eggNOG" id="COG0760">
    <property type="taxonomic scope" value="Bacteria"/>
</dbReference>
<keyword evidence="4" id="KW-0143">Chaperone</keyword>
<dbReference type="EMBL" id="CAFB01000042">
    <property type="protein sequence ID" value="CCD29529.1"/>
    <property type="molecule type" value="Genomic_DNA"/>
</dbReference>
<dbReference type="PANTHER" id="PTHR47637">
    <property type="entry name" value="CHAPERONE SURA"/>
    <property type="match status" value="1"/>
</dbReference>
<dbReference type="Gene3D" id="1.10.4030.10">
    <property type="entry name" value="Porin chaperone SurA, peptide-binding domain"/>
    <property type="match status" value="1"/>
</dbReference>
<organism evidence="9 10">
    <name type="scientific">Candidatus Glomeribacter gigasporarum BEG34</name>
    <dbReference type="NCBI Taxonomy" id="1070319"/>
    <lineage>
        <taxon>Bacteria</taxon>
        <taxon>Pseudomonadati</taxon>
        <taxon>Pseudomonadota</taxon>
        <taxon>Betaproteobacteria</taxon>
        <taxon>Burkholderiales</taxon>
        <taxon>Burkholderiaceae</taxon>
        <taxon>Candidatus Glomeribacter</taxon>
    </lineage>
</organism>
<dbReference type="Pfam" id="PF13616">
    <property type="entry name" value="Rotamase_3"/>
    <property type="match status" value="1"/>
</dbReference>
<evidence type="ECO:0000256" key="4">
    <source>
        <dbReference type="ARBA" id="ARBA00023186"/>
    </source>
</evidence>
<keyword evidence="1 7" id="KW-0732">Signal</keyword>
<comment type="caution">
    <text evidence="9">The sequence shown here is derived from an EMBL/GenBank/DDBJ whole genome shotgun (WGS) entry which is preliminary data.</text>
</comment>
<evidence type="ECO:0000259" key="8">
    <source>
        <dbReference type="PROSITE" id="PS50198"/>
    </source>
</evidence>
<dbReference type="InterPro" id="IPR027304">
    <property type="entry name" value="Trigger_fact/SurA_dom_sf"/>
</dbReference>
<keyword evidence="2" id="KW-0574">Periplasm</keyword>
<evidence type="ECO:0000256" key="5">
    <source>
        <dbReference type="ARBA" id="ARBA00023235"/>
    </source>
</evidence>
<keyword evidence="3 6" id="KW-0697">Rotamase</keyword>
<dbReference type="SUPFAM" id="SSF54534">
    <property type="entry name" value="FKBP-like"/>
    <property type="match status" value="1"/>
</dbReference>
<evidence type="ECO:0000256" key="6">
    <source>
        <dbReference type="PROSITE-ProRule" id="PRU00278"/>
    </source>
</evidence>
<dbReference type="Pfam" id="PF09312">
    <property type="entry name" value="SurA_N"/>
    <property type="match status" value="1"/>
</dbReference>
<evidence type="ECO:0000313" key="9">
    <source>
        <dbReference type="EMBL" id="CCD29529.1"/>
    </source>
</evidence>
<evidence type="ECO:0000256" key="7">
    <source>
        <dbReference type="SAM" id="SignalP"/>
    </source>
</evidence>
<dbReference type="GO" id="GO:0003755">
    <property type="term" value="F:peptidyl-prolyl cis-trans isomerase activity"/>
    <property type="evidence" value="ECO:0007669"/>
    <property type="project" value="UniProtKB-KW"/>
</dbReference>
<dbReference type="InterPro" id="IPR015391">
    <property type="entry name" value="SurA_N"/>
</dbReference>
<proteinExistence type="predicted"/>
<accession>G2J9T2</accession>
<dbReference type="InterPro" id="IPR000297">
    <property type="entry name" value="PPIase_PpiC"/>
</dbReference>
<keyword evidence="10" id="KW-1185">Reference proteome</keyword>
<dbReference type="Proteomes" id="UP000054051">
    <property type="component" value="Unassembled WGS sequence"/>
</dbReference>
<dbReference type="EC" id="5.2.1.8" evidence="9"/>
<evidence type="ECO:0000256" key="2">
    <source>
        <dbReference type="ARBA" id="ARBA00022764"/>
    </source>
</evidence>
<dbReference type="PROSITE" id="PS50198">
    <property type="entry name" value="PPIC_PPIASE_2"/>
    <property type="match status" value="1"/>
</dbReference>
<name>G2J9T2_9BURK</name>
<protein>
    <submittedName>
        <fullName evidence="9">Putative Peptidylprolyl isomerase</fullName>
        <ecNumber evidence="9">5.2.1.8</ecNumber>
    </submittedName>
</protein>
<evidence type="ECO:0000256" key="3">
    <source>
        <dbReference type="ARBA" id="ARBA00023110"/>
    </source>
</evidence>
<dbReference type="SUPFAM" id="SSF109998">
    <property type="entry name" value="Triger factor/SurA peptide-binding domain-like"/>
    <property type="match status" value="1"/>
</dbReference>
<evidence type="ECO:0000256" key="1">
    <source>
        <dbReference type="ARBA" id="ARBA00022729"/>
    </source>
</evidence>
<feature type="signal peptide" evidence="7">
    <location>
        <begin position="1"/>
        <end position="30"/>
    </location>
</feature>
<dbReference type="RefSeq" id="WP_006682716.1">
    <property type="nucleotide sequence ID" value="NZ_CAFB01000042.1"/>
</dbReference>
<dbReference type="STRING" id="1070319.CAGGBEG34_250031"/>
<reference evidence="9 10" key="1">
    <citation type="submission" date="2011-08" db="EMBL/GenBank/DDBJ databases">
        <title>The genome of the obligate endobacterium of an arbuscular mycorrhizal fungus reveals an interphylum network of nutritional interactions.</title>
        <authorList>
            <person name="Ghignone S."/>
            <person name="Salvioli A."/>
            <person name="Anca I."/>
            <person name="Lumini E."/>
            <person name="Ortu G."/>
            <person name="Petiti L."/>
            <person name="Cruveiller S."/>
            <person name="Bianciotto V."/>
            <person name="Piffanelli P."/>
            <person name="Lanfranco L."/>
            <person name="Bonfante P."/>
        </authorList>
    </citation>
    <scope>NUCLEOTIDE SEQUENCE [LARGE SCALE GENOMIC DNA]</scope>
    <source>
        <strain evidence="9 10">BEG34</strain>
    </source>
</reference>
<evidence type="ECO:0000313" key="10">
    <source>
        <dbReference type="Proteomes" id="UP000054051"/>
    </source>
</evidence>
<feature type="domain" description="PpiC" evidence="8">
    <location>
        <begin position="185"/>
        <end position="283"/>
    </location>
</feature>
<dbReference type="PANTHER" id="PTHR47637:SF1">
    <property type="entry name" value="CHAPERONE SURA"/>
    <property type="match status" value="1"/>
</dbReference>
<dbReference type="InterPro" id="IPR046357">
    <property type="entry name" value="PPIase_dom_sf"/>
</dbReference>
<dbReference type="InterPro" id="IPR050280">
    <property type="entry name" value="OMP_Chaperone_SurA"/>
</dbReference>
<gene>
    <name evidence="9" type="ORF">CAGGBEG34_250031</name>
</gene>
<feature type="chain" id="PRO_5003431590" evidence="7">
    <location>
        <begin position="31"/>
        <end position="332"/>
    </location>
</feature>